<evidence type="ECO:0000256" key="6">
    <source>
        <dbReference type="ARBA" id="ARBA00022729"/>
    </source>
</evidence>
<dbReference type="InterPro" id="IPR003591">
    <property type="entry name" value="Leu-rich_rpt_typical-subtyp"/>
</dbReference>
<dbReference type="PROSITE" id="PS51450">
    <property type="entry name" value="LRR"/>
    <property type="match status" value="1"/>
</dbReference>
<dbReference type="FunFam" id="3.80.10.10:FF:000213">
    <property type="entry name" value="Tyrosine-sulfated glycopeptide receptor 1"/>
    <property type="match status" value="1"/>
</dbReference>
<dbReference type="SMART" id="SM00365">
    <property type="entry name" value="LRR_SD22"/>
    <property type="match status" value="5"/>
</dbReference>
<feature type="signal peptide" evidence="13">
    <location>
        <begin position="1"/>
        <end position="28"/>
    </location>
</feature>
<reference evidence="17" key="2">
    <citation type="submission" date="2025-08" db="UniProtKB">
        <authorList>
            <consortium name="RefSeq"/>
        </authorList>
    </citation>
    <scope>IDENTIFICATION</scope>
    <source>
        <tissue evidence="17">Young leaves</tissue>
    </source>
</reference>
<evidence type="ECO:0000256" key="8">
    <source>
        <dbReference type="ARBA" id="ARBA00022989"/>
    </source>
</evidence>
<evidence type="ECO:0000256" key="1">
    <source>
        <dbReference type="ARBA" id="ARBA00004251"/>
    </source>
</evidence>
<keyword evidence="7" id="KW-0677">Repeat</keyword>
<reference evidence="16" key="1">
    <citation type="journal article" date="2019" name="Toxins">
        <title>Detection of Abrin-Like and Prepropulchellin-Like Toxin Genes and Transcripts Using Whole Genome Sequencing and Full-Length Transcript Sequencing of Abrus precatorius.</title>
        <authorList>
            <person name="Hovde B.T."/>
            <person name="Daligault H.E."/>
            <person name="Hanschen E.R."/>
            <person name="Kunde Y.A."/>
            <person name="Johnson M.B."/>
            <person name="Starkenburg S.R."/>
            <person name="Johnson S.L."/>
        </authorList>
    </citation>
    <scope>NUCLEOTIDE SEQUENCE [LARGE SCALE GENOMIC DNA]</scope>
</reference>
<evidence type="ECO:0000313" key="16">
    <source>
        <dbReference type="Proteomes" id="UP000694853"/>
    </source>
</evidence>
<dbReference type="GO" id="GO:0005886">
    <property type="term" value="C:plasma membrane"/>
    <property type="evidence" value="ECO:0007669"/>
    <property type="project" value="UniProtKB-SubCell"/>
</dbReference>
<dbReference type="AlphaFoldDB" id="A0A8B8M8C3"/>
<dbReference type="FunFam" id="3.80.10.10:FF:000275">
    <property type="entry name" value="Leucine-rich repeat receptor-like protein kinase"/>
    <property type="match status" value="1"/>
</dbReference>
<keyword evidence="4" id="KW-0433">Leucine-rich repeat</keyword>
<keyword evidence="3" id="KW-1003">Cell membrane</keyword>
<evidence type="ECO:0000256" key="2">
    <source>
        <dbReference type="ARBA" id="ARBA00009592"/>
    </source>
</evidence>
<protein>
    <submittedName>
        <fullName evidence="17">Receptor-like protein EIX1</fullName>
    </submittedName>
</protein>
<dbReference type="RefSeq" id="XP_027364278.1">
    <property type="nucleotide sequence ID" value="XM_027508477.1"/>
</dbReference>
<sequence length="822" mass="93023">MNSNCSKLLETIFLVMILQVEFLRLASSWKNMDANVSCIEKERRALLEFKQSLVDDYGRLSSWGKDEDCCQWSGILCNNQTGHVQKLDLRDYEGDQPLRGEIKACMTDLYHLNYLDLSLNDFHGNEIPEFFGSLVNLRYLDLSHGFFGGKIPYQLGMLSRLQILYLFSNYLVGEIPYQLGNLSSLEQLDLSYNKLGGMIPCQLGNLSSLEVLVLGNNDNVIIDMNADWISHLSSLVRLDFGNVIGLNKSKKLLQMVFQQPKLEHLSISNCNLLDIDILPLSPNRLNFSTSLHILDLSRNKFSSSIFTWLFNLSSNNLIDVRLRQNLLKCSIPHDFGSIMKSLEYLDLSYNQLNGTIPKSFGLLSQLRHLDMRENSLEGMITETQFANLTKLLVLILSQNSLTMKFDDKWIPKFQLEVLKLQSCKVGPTFPKWLQTQKSLISLDMSNAGLSDTTTMGSFLCVANESLHFLNISYNHFAGQIPNCWSHLKFLRVLNLGNNAFWGNIPKSMESLDRIHLLILRNNQLMGNLPSFKNCIELVLFEVGENDLSGPIPSWIGSHLQQLQVLSLRKNLFYGNLPMSICHLTTLQVLDLSHNNLFGEIPNCVKNFSSMTMERGIKRAIDEYYIFNADGTIRYFVTYEFFPLVTWKGKELLFNDNKGLLNLIDLSSNQLCGKVPIEIGNLTELRSLDLSFNNLSGEIPSQIGNLHSLDFLDLSKNHLSGTIPSSLCEISMLSVLNLSNNNLSGQIPLGTQLQSFDAAAYEGNVYLCGKPLEKLCVEEIEDPMVNEEHHEDLFFTQGFYLSMGLGFFVGFCGVFGSLLFVRS</sequence>
<dbReference type="Gene3D" id="3.80.10.10">
    <property type="entry name" value="Ribonuclease Inhibitor"/>
    <property type="match status" value="3"/>
</dbReference>
<evidence type="ECO:0000256" key="10">
    <source>
        <dbReference type="ARBA" id="ARBA00023170"/>
    </source>
</evidence>
<dbReference type="InterPro" id="IPR013210">
    <property type="entry name" value="LRR_N_plant-typ"/>
</dbReference>
<dbReference type="SMART" id="SM00369">
    <property type="entry name" value="LRR_TYP"/>
    <property type="match status" value="8"/>
</dbReference>
<dbReference type="SUPFAM" id="SSF52058">
    <property type="entry name" value="L domain-like"/>
    <property type="match status" value="2"/>
</dbReference>
<comment type="subcellular location">
    <subcellularLocation>
        <location evidence="1">Cell membrane</location>
        <topology evidence="1">Single-pass type I membrane protein</topology>
    </subcellularLocation>
</comment>
<keyword evidence="10" id="KW-0675">Receptor</keyword>
<dbReference type="Pfam" id="PF23598">
    <property type="entry name" value="LRR_14"/>
    <property type="match status" value="1"/>
</dbReference>
<keyword evidence="11" id="KW-0325">Glycoprotein</keyword>
<dbReference type="PANTHER" id="PTHR48063:SF98">
    <property type="entry name" value="LRR RECEPTOR-LIKE SERINE_THREONINE-PROTEIN KINASE FLS2"/>
    <property type="match status" value="1"/>
</dbReference>
<dbReference type="InterPro" id="IPR032675">
    <property type="entry name" value="LRR_dom_sf"/>
</dbReference>
<feature type="domain" description="Leucine-rich repeat-containing N-terminal plant-type" evidence="14">
    <location>
        <begin position="41"/>
        <end position="78"/>
    </location>
</feature>
<keyword evidence="16" id="KW-1185">Reference proteome</keyword>
<feature type="chain" id="PRO_5034956827" evidence="13">
    <location>
        <begin position="29"/>
        <end position="822"/>
    </location>
</feature>
<feature type="domain" description="Disease resistance R13L4/SHOC-2-like LRR" evidence="15">
    <location>
        <begin position="105"/>
        <end position="271"/>
    </location>
</feature>
<evidence type="ECO:0000259" key="15">
    <source>
        <dbReference type="Pfam" id="PF23598"/>
    </source>
</evidence>
<dbReference type="PRINTS" id="PR00019">
    <property type="entry name" value="LEURICHRPT"/>
</dbReference>
<dbReference type="InterPro" id="IPR046956">
    <property type="entry name" value="RLP23-like"/>
</dbReference>
<organism evidence="16 17">
    <name type="scientific">Abrus precatorius</name>
    <name type="common">Indian licorice</name>
    <name type="synonym">Glycine abrus</name>
    <dbReference type="NCBI Taxonomy" id="3816"/>
    <lineage>
        <taxon>Eukaryota</taxon>
        <taxon>Viridiplantae</taxon>
        <taxon>Streptophyta</taxon>
        <taxon>Embryophyta</taxon>
        <taxon>Tracheophyta</taxon>
        <taxon>Spermatophyta</taxon>
        <taxon>Magnoliopsida</taxon>
        <taxon>eudicotyledons</taxon>
        <taxon>Gunneridae</taxon>
        <taxon>Pentapetalae</taxon>
        <taxon>rosids</taxon>
        <taxon>fabids</taxon>
        <taxon>Fabales</taxon>
        <taxon>Fabaceae</taxon>
        <taxon>Papilionoideae</taxon>
        <taxon>50 kb inversion clade</taxon>
        <taxon>NPAAA clade</taxon>
        <taxon>indigoferoid/millettioid clade</taxon>
        <taxon>Abreae</taxon>
        <taxon>Abrus</taxon>
    </lineage>
</organism>
<accession>A0A8B8M8C3</accession>
<proteinExistence type="inferred from homology"/>
<dbReference type="InterPro" id="IPR055414">
    <property type="entry name" value="LRR_R13L4/SHOC2-like"/>
</dbReference>
<dbReference type="Pfam" id="PF13855">
    <property type="entry name" value="LRR_8"/>
    <property type="match status" value="1"/>
</dbReference>
<keyword evidence="5 12" id="KW-0812">Transmembrane</keyword>
<dbReference type="GeneID" id="113871384"/>
<dbReference type="PANTHER" id="PTHR48063">
    <property type="entry name" value="LRR RECEPTOR-LIKE KINASE"/>
    <property type="match status" value="1"/>
</dbReference>
<evidence type="ECO:0000256" key="5">
    <source>
        <dbReference type="ARBA" id="ARBA00022692"/>
    </source>
</evidence>
<evidence type="ECO:0000256" key="9">
    <source>
        <dbReference type="ARBA" id="ARBA00023136"/>
    </source>
</evidence>
<evidence type="ECO:0000256" key="12">
    <source>
        <dbReference type="SAM" id="Phobius"/>
    </source>
</evidence>
<dbReference type="Proteomes" id="UP000694853">
    <property type="component" value="Unplaced"/>
</dbReference>
<keyword evidence="9 12" id="KW-0472">Membrane</keyword>
<evidence type="ECO:0000259" key="14">
    <source>
        <dbReference type="Pfam" id="PF08263"/>
    </source>
</evidence>
<feature type="transmembrane region" description="Helical" evidence="12">
    <location>
        <begin position="798"/>
        <end position="820"/>
    </location>
</feature>
<name>A0A8B8M8C3_ABRPR</name>
<evidence type="ECO:0000256" key="7">
    <source>
        <dbReference type="ARBA" id="ARBA00022737"/>
    </source>
</evidence>
<dbReference type="Pfam" id="PF00560">
    <property type="entry name" value="LRR_1"/>
    <property type="match status" value="6"/>
</dbReference>
<evidence type="ECO:0000256" key="13">
    <source>
        <dbReference type="SAM" id="SignalP"/>
    </source>
</evidence>
<dbReference type="KEGG" id="aprc:113871384"/>
<gene>
    <name evidence="17" type="primary">LOC113871384</name>
</gene>
<dbReference type="OrthoDB" id="8731593at2759"/>
<keyword evidence="6 13" id="KW-0732">Signal</keyword>
<keyword evidence="8 12" id="KW-1133">Transmembrane helix</keyword>
<comment type="similarity">
    <text evidence="2">Belongs to the RLP family.</text>
</comment>
<evidence type="ECO:0000313" key="17">
    <source>
        <dbReference type="RefSeq" id="XP_027364278.1"/>
    </source>
</evidence>
<evidence type="ECO:0000256" key="4">
    <source>
        <dbReference type="ARBA" id="ARBA00022614"/>
    </source>
</evidence>
<evidence type="ECO:0000256" key="11">
    <source>
        <dbReference type="ARBA" id="ARBA00023180"/>
    </source>
</evidence>
<dbReference type="Pfam" id="PF08263">
    <property type="entry name" value="LRRNT_2"/>
    <property type="match status" value="1"/>
</dbReference>
<dbReference type="InterPro" id="IPR001611">
    <property type="entry name" value="Leu-rich_rpt"/>
</dbReference>
<evidence type="ECO:0000256" key="3">
    <source>
        <dbReference type="ARBA" id="ARBA00022475"/>
    </source>
</evidence>